<reference evidence="3" key="2">
    <citation type="journal article" date="2021" name="PeerJ">
        <title>Extensive microbial diversity within the chicken gut microbiome revealed by metagenomics and culture.</title>
        <authorList>
            <person name="Gilroy R."/>
            <person name="Ravi A."/>
            <person name="Getino M."/>
            <person name="Pursley I."/>
            <person name="Horton D.L."/>
            <person name="Alikhan N.F."/>
            <person name="Baker D."/>
            <person name="Gharbi K."/>
            <person name="Hall N."/>
            <person name="Watson M."/>
            <person name="Adriaenssens E.M."/>
            <person name="Foster-Nyarko E."/>
            <person name="Jarju S."/>
            <person name="Secka A."/>
            <person name="Antonio M."/>
            <person name="Oren A."/>
            <person name="Chaudhuri R.R."/>
            <person name="La Ragione R."/>
            <person name="Hildebrand F."/>
            <person name="Pallen M.J."/>
        </authorList>
    </citation>
    <scope>NUCLEOTIDE SEQUENCE</scope>
    <source>
        <strain evidence="3">ChiSjej3B21-11622</strain>
    </source>
</reference>
<sequence length="255" mass="29495">EFNLPEESISLIIPSLIIYKRFMDEIQAETVWMPGLNLNDGNAYDYASKNGIIKSGHNFDDDIIASARNIAKRYQCSKSHIKILEELALNVFDRMKKIHGCGKRERLLLQIAVILHGCGKYISLSDVAECSYRIIMATEIIGLSHMEREMISYIVKFNTTDFEYYEEFSKHTAISREQYLVIVKLTAILRLVNAMDRSHKQKFDDVKISLKDGELLILVNTQEDITLEKGLFPEKAEFFEEVFHIHPVIRQKKSM</sequence>
<proteinExistence type="inferred from homology"/>
<dbReference type="Gene3D" id="1.10.3210.10">
    <property type="entry name" value="Hypothetical protein af1432"/>
    <property type="match status" value="1"/>
</dbReference>
<dbReference type="InterPro" id="IPR048950">
    <property type="entry name" value="Ppx_GppA_C"/>
</dbReference>
<dbReference type="GO" id="GO:0016462">
    <property type="term" value="F:pyrophosphatase activity"/>
    <property type="evidence" value="ECO:0007669"/>
    <property type="project" value="TreeGrafter"/>
</dbReference>
<evidence type="ECO:0000256" key="1">
    <source>
        <dbReference type="ARBA" id="ARBA00007125"/>
    </source>
</evidence>
<dbReference type="EMBL" id="DVFT01000083">
    <property type="protein sequence ID" value="HIQ96022.1"/>
    <property type="molecule type" value="Genomic_DNA"/>
</dbReference>
<dbReference type="Pfam" id="PF21447">
    <property type="entry name" value="Ppx-GppA_III"/>
    <property type="match status" value="1"/>
</dbReference>
<evidence type="ECO:0000259" key="2">
    <source>
        <dbReference type="Pfam" id="PF21447"/>
    </source>
</evidence>
<dbReference type="Proteomes" id="UP000886886">
    <property type="component" value="Unassembled WGS sequence"/>
</dbReference>
<feature type="non-terminal residue" evidence="3">
    <location>
        <position position="1"/>
    </location>
</feature>
<feature type="domain" description="Ppx/GppA phosphatase C-terminal" evidence="2">
    <location>
        <begin position="65"/>
        <end position="213"/>
    </location>
</feature>
<dbReference type="SUPFAM" id="SSF109604">
    <property type="entry name" value="HD-domain/PDEase-like"/>
    <property type="match status" value="1"/>
</dbReference>
<gene>
    <name evidence="3" type="ORF">IAB26_05600</name>
</gene>
<comment type="caution">
    <text evidence="3">The sequence shown here is derived from an EMBL/GenBank/DDBJ whole genome shotgun (WGS) entry which is preliminary data.</text>
</comment>
<protein>
    <submittedName>
        <fullName evidence="3">Exopolyphosphatase</fullName>
    </submittedName>
</protein>
<dbReference type="PANTHER" id="PTHR30005">
    <property type="entry name" value="EXOPOLYPHOSPHATASE"/>
    <property type="match status" value="1"/>
</dbReference>
<evidence type="ECO:0000313" key="3">
    <source>
        <dbReference type="EMBL" id="HIQ96022.1"/>
    </source>
</evidence>
<organism evidence="3 4">
    <name type="scientific">Candidatus Limivivens merdigallinarum</name>
    <dbReference type="NCBI Taxonomy" id="2840859"/>
    <lineage>
        <taxon>Bacteria</taxon>
        <taxon>Bacillati</taxon>
        <taxon>Bacillota</taxon>
        <taxon>Clostridia</taxon>
        <taxon>Lachnospirales</taxon>
        <taxon>Lachnospiraceae</taxon>
        <taxon>Lachnospiraceae incertae sedis</taxon>
        <taxon>Candidatus Limivivens</taxon>
    </lineage>
</organism>
<evidence type="ECO:0000313" key="4">
    <source>
        <dbReference type="Proteomes" id="UP000886886"/>
    </source>
</evidence>
<name>A0A9D1D0G5_9FIRM</name>
<dbReference type="InterPro" id="IPR050273">
    <property type="entry name" value="GppA/Ppx_hydrolase"/>
</dbReference>
<accession>A0A9D1D0G5</accession>
<dbReference type="AlphaFoldDB" id="A0A9D1D0G5"/>
<dbReference type="PANTHER" id="PTHR30005:SF0">
    <property type="entry name" value="RETROGRADE REGULATION PROTEIN 2"/>
    <property type="match status" value="1"/>
</dbReference>
<reference evidence="3" key="1">
    <citation type="submission" date="2020-10" db="EMBL/GenBank/DDBJ databases">
        <authorList>
            <person name="Gilroy R."/>
        </authorList>
    </citation>
    <scope>NUCLEOTIDE SEQUENCE</scope>
    <source>
        <strain evidence="3">ChiSjej3B21-11622</strain>
    </source>
</reference>
<comment type="similarity">
    <text evidence="1">Belongs to the GppA/Ppx family.</text>
</comment>